<evidence type="ECO:0000313" key="2">
    <source>
        <dbReference type="Proteomes" id="UP000033865"/>
    </source>
</evidence>
<evidence type="ECO:0000313" key="1">
    <source>
        <dbReference type="EMBL" id="KKW35605.1"/>
    </source>
</evidence>
<dbReference type="PANTHER" id="PTHR11777:SF9">
    <property type="entry name" value="ALANINE--TRNA LIGASE, CYTOPLASMIC"/>
    <property type="match status" value="1"/>
</dbReference>
<accession>A0A0G1XXJ6</accession>
<dbReference type="InterPro" id="IPR050058">
    <property type="entry name" value="Ala-tRNA_ligase"/>
</dbReference>
<keyword evidence="1" id="KW-0436">Ligase</keyword>
<dbReference type="GO" id="GO:0006419">
    <property type="term" value="P:alanyl-tRNA aminoacylation"/>
    <property type="evidence" value="ECO:0007669"/>
    <property type="project" value="InterPro"/>
</dbReference>
<dbReference type="InterPro" id="IPR018162">
    <property type="entry name" value="Ala-tRNA-ligase_IIc_anticod-bd"/>
</dbReference>
<reference evidence="1 2" key="1">
    <citation type="journal article" date="2015" name="Nature">
        <title>rRNA introns, odd ribosomes, and small enigmatic genomes across a large radiation of phyla.</title>
        <authorList>
            <person name="Brown C.T."/>
            <person name="Hug L.A."/>
            <person name="Thomas B.C."/>
            <person name="Sharon I."/>
            <person name="Castelle C.J."/>
            <person name="Singh A."/>
            <person name="Wilkins M.J."/>
            <person name="Williams K.H."/>
            <person name="Banfield J.F."/>
        </authorList>
    </citation>
    <scope>NUCLEOTIDE SEQUENCE [LARGE SCALE GENOMIC DNA]</scope>
</reference>
<proteinExistence type="predicted"/>
<feature type="non-terminal residue" evidence="1">
    <location>
        <position position="1"/>
    </location>
</feature>
<protein>
    <submittedName>
        <fullName evidence="1">Alanine-tRNA ligase</fullName>
    </submittedName>
</protein>
<dbReference type="InterPro" id="IPR018163">
    <property type="entry name" value="Thr/Ala-tRNA-synth_IIc_edit"/>
</dbReference>
<dbReference type="PANTHER" id="PTHR11777">
    <property type="entry name" value="ALANYL-TRNA SYNTHETASE"/>
    <property type="match status" value="1"/>
</dbReference>
<dbReference type="EMBL" id="LCRN01000035">
    <property type="protein sequence ID" value="KKW35605.1"/>
    <property type="molecule type" value="Genomic_DNA"/>
</dbReference>
<dbReference type="Proteomes" id="UP000033865">
    <property type="component" value="Unassembled WGS sequence"/>
</dbReference>
<dbReference type="SUPFAM" id="SSF55186">
    <property type="entry name" value="ThrRS/AlaRS common domain"/>
    <property type="match status" value="1"/>
</dbReference>
<organism evidence="1 2">
    <name type="scientific">Candidatus Uhrbacteria bacterium GW2011_GWC2_53_7</name>
    <dbReference type="NCBI Taxonomy" id="1618986"/>
    <lineage>
        <taxon>Bacteria</taxon>
        <taxon>Candidatus Uhriibacteriota</taxon>
    </lineage>
</organism>
<gene>
    <name evidence="1" type="ORF">UY82_C0035G0001</name>
</gene>
<dbReference type="AlphaFoldDB" id="A0A0G1XXJ6"/>
<dbReference type="GO" id="GO:0005829">
    <property type="term" value="C:cytosol"/>
    <property type="evidence" value="ECO:0007669"/>
    <property type="project" value="TreeGrafter"/>
</dbReference>
<dbReference type="Gene3D" id="3.30.980.10">
    <property type="entry name" value="Threonyl-trna Synthetase, Chain A, domain 2"/>
    <property type="match status" value="1"/>
</dbReference>
<dbReference type="SUPFAM" id="SSF101353">
    <property type="entry name" value="Putative anticodon-binding domain of alanyl-tRNA synthetase (AlaRS)"/>
    <property type="match status" value="1"/>
</dbReference>
<dbReference type="GO" id="GO:0005524">
    <property type="term" value="F:ATP binding"/>
    <property type="evidence" value="ECO:0007669"/>
    <property type="project" value="InterPro"/>
</dbReference>
<dbReference type="PATRIC" id="fig|1618986.3.peg.378"/>
<comment type="caution">
    <text evidence="1">The sequence shown here is derived from an EMBL/GenBank/DDBJ whole genome shotgun (WGS) entry which is preliminary data.</text>
</comment>
<name>A0A0G1XXJ6_9BACT</name>
<sequence>FPLELTDEIAAEHGQNVDREIFEAEFKKHQDLSRTGAEQKFAGGLADHSEESKRLHTATHLLHQALRKVLGDHVAQKGSNITVERLRFDFSHDKKMTDEEKQRVAL</sequence>
<dbReference type="GO" id="GO:0004813">
    <property type="term" value="F:alanine-tRNA ligase activity"/>
    <property type="evidence" value="ECO:0007669"/>
    <property type="project" value="InterPro"/>
</dbReference>
<dbReference type="GO" id="GO:0002161">
    <property type="term" value="F:aminoacyl-tRNA deacylase activity"/>
    <property type="evidence" value="ECO:0007669"/>
    <property type="project" value="TreeGrafter"/>
</dbReference>